<feature type="signal peptide" evidence="1">
    <location>
        <begin position="1"/>
        <end position="19"/>
    </location>
</feature>
<dbReference type="SUPFAM" id="SSF56925">
    <property type="entry name" value="OMPA-like"/>
    <property type="match status" value="1"/>
</dbReference>
<reference evidence="3" key="1">
    <citation type="journal article" date="2019" name="Int. J. Syst. Evol. Microbiol.">
        <title>The Global Catalogue of Microorganisms (GCM) 10K type strain sequencing project: providing services to taxonomists for standard genome sequencing and annotation.</title>
        <authorList>
            <consortium name="The Broad Institute Genomics Platform"/>
            <consortium name="The Broad Institute Genome Sequencing Center for Infectious Disease"/>
            <person name="Wu L."/>
            <person name="Ma J."/>
        </authorList>
    </citation>
    <scope>NUCLEOTIDE SEQUENCE [LARGE SCALE GENOMIC DNA]</scope>
    <source>
        <strain evidence="3">KCTC 32239</strain>
    </source>
</reference>
<gene>
    <name evidence="2" type="ORF">GCM10011613_35280</name>
</gene>
<proteinExistence type="predicted"/>
<evidence type="ECO:0000256" key="1">
    <source>
        <dbReference type="SAM" id="SignalP"/>
    </source>
</evidence>
<dbReference type="InterPro" id="IPR011250">
    <property type="entry name" value="OMP/PagP_B-barrel"/>
</dbReference>
<evidence type="ECO:0000313" key="2">
    <source>
        <dbReference type="EMBL" id="GGY87030.1"/>
    </source>
</evidence>
<dbReference type="Proteomes" id="UP000619761">
    <property type="component" value="Unassembled WGS sequence"/>
</dbReference>
<dbReference type="Gene3D" id="2.40.160.20">
    <property type="match status" value="1"/>
</dbReference>
<evidence type="ECO:0000313" key="3">
    <source>
        <dbReference type="Proteomes" id="UP000619761"/>
    </source>
</evidence>
<comment type="caution">
    <text evidence="2">The sequence shown here is derived from an EMBL/GenBank/DDBJ whole genome shotgun (WGS) entry which is preliminary data.</text>
</comment>
<evidence type="ECO:0008006" key="4">
    <source>
        <dbReference type="Google" id="ProtNLM"/>
    </source>
</evidence>
<keyword evidence="1" id="KW-0732">Signal</keyword>
<name>A0ABQ3BAY6_9GAMM</name>
<dbReference type="EMBL" id="BMYZ01000004">
    <property type="protein sequence ID" value="GGY87030.1"/>
    <property type="molecule type" value="Genomic_DNA"/>
</dbReference>
<dbReference type="RefSeq" id="WP_189421064.1">
    <property type="nucleotide sequence ID" value="NZ_BMYZ01000004.1"/>
</dbReference>
<feature type="chain" id="PRO_5045632112" description="Outer membrane protein beta-barrel domain-containing protein" evidence="1">
    <location>
        <begin position="20"/>
        <end position="211"/>
    </location>
</feature>
<keyword evidence="3" id="KW-1185">Reference proteome</keyword>
<organism evidence="2 3">
    <name type="scientific">Cellvibrio zantedeschiae</name>
    <dbReference type="NCBI Taxonomy" id="1237077"/>
    <lineage>
        <taxon>Bacteria</taxon>
        <taxon>Pseudomonadati</taxon>
        <taxon>Pseudomonadota</taxon>
        <taxon>Gammaproteobacteria</taxon>
        <taxon>Cellvibrionales</taxon>
        <taxon>Cellvibrionaceae</taxon>
        <taxon>Cellvibrio</taxon>
    </lineage>
</organism>
<protein>
    <recommendedName>
        <fullName evidence="4">Outer membrane protein beta-barrel domain-containing protein</fullName>
    </recommendedName>
</protein>
<accession>A0ABQ3BAY6</accession>
<sequence>MKKILAAVLFSLCSQIVLADGYAGIGIGLVEPCRTKYQPSFSGGDCISPNLDVHGFFGREINPYFAIEGSIDAAFSAGSAFDFIVDADNEDNFFFDSDYTSNRWAMANFGVHAFGFLPLSSSVRLFGGPSLAVSIVNFDYDVKYFGNGDSDAHSSTEFGLNYGWAAGIDFGRTQSSFMRLQWQNWRSLDADIGTGSEFNSNALTFNWVGYF</sequence>